<dbReference type="EMBL" id="UYYB01107643">
    <property type="protein sequence ID" value="VDM80182.1"/>
    <property type="molecule type" value="Genomic_DNA"/>
</dbReference>
<gene>
    <name evidence="1" type="ORF">SVUK_LOCUS15180</name>
</gene>
<proteinExistence type="predicted"/>
<dbReference type="AlphaFoldDB" id="A0A3P7LM32"/>
<dbReference type="OrthoDB" id="5844535at2759"/>
<protein>
    <submittedName>
        <fullName evidence="1">Uncharacterized protein</fullName>
    </submittedName>
</protein>
<evidence type="ECO:0000313" key="2">
    <source>
        <dbReference type="Proteomes" id="UP000270094"/>
    </source>
</evidence>
<keyword evidence="2" id="KW-1185">Reference proteome</keyword>
<dbReference type="Proteomes" id="UP000270094">
    <property type="component" value="Unassembled WGS sequence"/>
</dbReference>
<evidence type="ECO:0000313" key="1">
    <source>
        <dbReference type="EMBL" id="VDM80182.1"/>
    </source>
</evidence>
<organism evidence="1 2">
    <name type="scientific">Strongylus vulgaris</name>
    <name type="common">Blood worm</name>
    <dbReference type="NCBI Taxonomy" id="40348"/>
    <lineage>
        <taxon>Eukaryota</taxon>
        <taxon>Metazoa</taxon>
        <taxon>Ecdysozoa</taxon>
        <taxon>Nematoda</taxon>
        <taxon>Chromadorea</taxon>
        <taxon>Rhabditida</taxon>
        <taxon>Rhabditina</taxon>
        <taxon>Rhabditomorpha</taxon>
        <taxon>Strongyloidea</taxon>
        <taxon>Strongylidae</taxon>
        <taxon>Strongylus</taxon>
    </lineage>
</organism>
<accession>A0A3P7LM32</accession>
<sequence>MRKSGCQKKGSIGSGDKDQDCGMRIVTVLLGSYLPHTFFTTTSSRRKNSCMDMRVTQRYDLCGDRPHSPKVLLDVSVVPYFNSSSDHRLLRAKVQFSRKLEKKICHHILGRIEVIYGPIEEDPNEVRPAA</sequence>
<reference evidence="1 2" key="1">
    <citation type="submission" date="2018-11" db="EMBL/GenBank/DDBJ databases">
        <authorList>
            <consortium name="Pathogen Informatics"/>
        </authorList>
    </citation>
    <scope>NUCLEOTIDE SEQUENCE [LARGE SCALE GENOMIC DNA]</scope>
</reference>
<name>A0A3P7LM32_STRVU</name>